<feature type="domain" description="CCHC-type" evidence="3">
    <location>
        <begin position="177"/>
        <end position="192"/>
    </location>
</feature>
<name>A0A8T2A8Q5_9BRAS</name>
<keyword evidence="1" id="KW-0862">Zinc</keyword>
<dbReference type="PANTHER" id="PTHR35317:SF44">
    <property type="entry name" value="RNA-DIRECTED DNA POLYMERASE"/>
    <property type="match status" value="1"/>
</dbReference>
<dbReference type="PANTHER" id="PTHR35317">
    <property type="entry name" value="OS04G0629600 PROTEIN"/>
    <property type="match status" value="1"/>
</dbReference>
<dbReference type="Pfam" id="PF14223">
    <property type="entry name" value="Retrotran_gag_2"/>
    <property type="match status" value="1"/>
</dbReference>
<feature type="region of interest" description="Disordered" evidence="2">
    <location>
        <begin position="139"/>
        <end position="162"/>
    </location>
</feature>
<accession>A0A8T2A8Q5</accession>
<feature type="compositionally biased region" description="Basic residues" evidence="2">
    <location>
        <begin position="150"/>
        <end position="162"/>
    </location>
</feature>
<gene>
    <name evidence="4" type="ORF">ISN45_Aa04g009180</name>
</gene>
<evidence type="ECO:0000256" key="1">
    <source>
        <dbReference type="PROSITE-ProRule" id="PRU00047"/>
    </source>
</evidence>
<evidence type="ECO:0000313" key="4">
    <source>
        <dbReference type="EMBL" id="KAG7568081.1"/>
    </source>
</evidence>
<dbReference type="SMART" id="SM00343">
    <property type="entry name" value="ZnF_C2HC"/>
    <property type="match status" value="1"/>
</dbReference>
<keyword evidence="1" id="KW-0479">Metal-binding</keyword>
<keyword evidence="1" id="KW-0863">Zinc-finger</keyword>
<dbReference type="Proteomes" id="UP000694240">
    <property type="component" value="Chromosome 9"/>
</dbReference>
<evidence type="ECO:0000313" key="5">
    <source>
        <dbReference type="Proteomes" id="UP000694240"/>
    </source>
</evidence>
<comment type="caution">
    <text evidence="4">The sequence shown here is derived from an EMBL/GenBank/DDBJ whole genome shotgun (WGS) entry which is preliminary data.</text>
</comment>
<dbReference type="GO" id="GO:0003676">
    <property type="term" value="F:nucleic acid binding"/>
    <property type="evidence" value="ECO:0007669"/>
    <property type="project" value="InterPro"/>
</dbReference>
<organism evidence="4 5">
    <name type="scientific">Arabidopsis thaliana x Arabidopsis arenosa</name>
    <dbReference type="NCBI Taxonomy" id="1240361"/>
    <lineage>
        <taxon>Eukaryota</taxon>
        <taxon>Viridiplantae</taxon>
        <taxon>Streptophyta</taxon>
        <taxon>Embryophyta</taxon>
        <taxon>Tracheophyta</taxon>
        <taxon>Spermatophyta</taxon>
        <taxon>Magnoliopsida</taxon>
        <taxon>eudicotyledons</taxon>
        <taxon>Gunneridae</taxon>
        <taxon>Pentapetalae</taxon>
        <taxon>rosids</taxon>
        <taxon>malvids</taxon>
        <taxon>Brassicales</taxon>
        <taxon>Brassicaceae</taxon>
        <taxon>Camelineae</taxon>
        <taxon>Arabidopsis</taxon>
    </lineage>
</organism>
<dbReference type="AlphaFoldDB" id="A0A8T2A8Q5"/>
<keyword evidence="5" id="KW-1185">Reference proteome</keyword>
<feature type="compositionally biased region" description="Basic and acidic residues" evidence="2">
    <location>
        <begin position="139"/>
        <end position="149"/>
    </location>
</feature>
<proteinExistence type="predicted"/>
<dbReference type="InterPro" id="IPR001878">
    <property type="entry name" value="Znf_CCHC"/>
</dbReference>
<dbReference type="GO" id="GO:0008270">
    <property type="term" value="F:zinc ion binding"/>
    <property type="evidence" value="ECO:0007669"/>
    <property type="project" value="UniProtKB-KW"/>
</dbReference>
<protein>
    <submittedName>
        <fullName evidence="4">Zinc finger CCHC-type</fullName>
    </submittedName>
</protein>
<dbReference type="Pfam" id="PF00098">
    <property type="entry name" value="zf-CCHC"/>
    <property type="match status" value="1"/>
</dbReference>
<dbReference type="EMBL" id="JAEFBK010000009">
    <property type="protein sequence ID" value="KAG7568081.1"/>
    <property type="molecule type" value="Genomic_DNA"/>
</dbReference>
<evidence type="ECO:0000259" key="3">
    <source>
        <dbReference type="PROSITE" id="PS50158"/>
    </source>
</evidence>
<dbReference type="PROSITE" id="PS50158">
    <property type="entry name" value="ZF_CCHC"/>
    <property type="match status" value="1"/>
</dbReference>
<evidence type="ECO:0000256" key="2">
    <source>
        <dbReference type="SAM" id="MobiDB-lite"/>
    </source>
</evidence>
<reference evidence="4 5" key="1">
    <citation type="submission" date="2020-12" db="EMBL/GenBank/DDBJ databases">
        <title>Concerted genomic and epigenomic changes stabilize Arabidopsis allopolyploids.</title>
        <authorList>
            <person name="Chen Z."/>
        </authorList>
    </citation>
    <scope>NUCLEOTIDE SEQUENCE [LARGE SCALE GENOMIC DNA]</scope>
    <source>
        <strain evidence="4">Allo738</strain>
        <tissue evidence="4">Leaf</tissue>
    </source>
</reference>
<sequence>MATALLFQSIHETLVLQVGEHDTSKKVWNAIKVRHLGAERVKEARLQTLMDEFDRLKMKDSENIDDFVGKLSEISSKSTALFIHIIASLEQVLDLNTTGFEDIVGRLKVYEERVFEEEDSQEEQSKLMYANTENQSYQENRDYNGDFRGRGRGGRFNNRGRGRGRFNGGRDLSKVTCYRCDKIGHFSSNCPDRLLRLQEAQENENDDTLGADELMVHEVVYLNEKKLHT</sequence>